<proteinExistence type="predicted"/>
<dbReference type="EMBL" id="MDYQ01000353">
    <property type="protein sequence ID" value="PRP75990.1"/>
    <property type="molecule type" value="Genomic_DNA"/>
</dbReference>
<organism evidence="1 2">
    <name type="scientific">Planoprotostelium fungivorum</name>
    <dbReference type="NCBI Taxonomy" id="1890364"/>
    <lineage>
        <taxon>Eukaryota</taxon>
        <taxon>Amoebozoa</taxon>
        <taxon>Evosea</taxon>
        <taxon>Variosea</taxon>
        <taxon>Cavosteliida</taxon>
        <taxon>Cavosteliaceae</taxon>
        <taxon>Planoprotostelium</taxon>
    </lineage>
</organism>
<dbReference type="InParanoid" id="A0A2P6MW98"/>
<dbReference type="Proteomes" id="UP000241769">
    <property type="component" value="Unassembled WGS sequence"/>
</dbReference>
<dbReference type="AlphaFoldDB" id="A0A2P6MW98"/>
<reference evidence="1 2" key="1">
    <citation type="journal article" date="2018" name="Genome Biol. Evol.">
        <title>Multiple Roots of Fruiting Body Formation in Amoebozoa.</title>
        <authorList>
            <person name="Hillmann F."/>
            <person name="Forbes G."/>
            <person name="Novohradska S."/>
            <person name="Ferling I."/>
            <person name="Riege K."/>
            <person name="Groth M."/>
            <person name="Westermann M."/>
            <person name="Marz M."/>
            <person name="Spaller T."/>
            <person name="Winckler T."/>
            <person name="Schaap P."/>
            <person name="Glockner G."/>
        </authorList>
    </citation>
    <scope>NUCLEOTIDE SEQUENCE [LARGE SCALE GENOMIC DNA]</scope>
    <source>
        <strain evidence="1 2">Jena</strain>
    </source>
</reference>
<protein>
    <submittedName>
        <fullName evidence="1">Uncharacterized protein</fullName>
    </submittedName>
</protein>
<name>A0A2P6MW98_9EUKA</name>
<keyword evidence="2" id="KW-1185">Reference proteome</keyword>
<comment type="caution">
    <text evidence="1">The sequence shown here is derived from an EMBL/GenBank/DDBJ whole genome shotgun (WGS) entry which is preliminary data.</text>
</comment>
<evidence type="ECO:0000313" key="1">
    <source>
        <dbReference type="EMBL" id="PRP75990.1"/>
    </source>
</evidence>
<gene>
    <name evidence="1" type="ORF">PROFUN_01706</name>
</gene>
<evidence type="ECO:0000313" key="2">
    <source>
        <dbReference type="Proteomes" id="UP000241769"/>
    </source>
</evidence>
<accession>A0A2P6MW98</accession>
<sequence length="208" mass="23567">MFARTYQLAVSSWRHSGNQQVLYGTIRAFYLGLTLWLIARAVKEVALSACSVWHLTGLHCTYHNDHHFFIFNIFCTSTASSTSSTSSTTSGTSISISSASSAEATSPMKIINTVYKQYNYHHWTSSERDLQDNYNFPIDNQIYFTVPNVSASQPSMADRSREKVNTNQTEEVPIRLSLSMTLDLKRTVFGLFWLLLKPFLQKEKLVSA</sequence>